<organism evidence="2 3">
    <name type="scientific">Mogibacterium diversum</name>
    <dbReference type="NCBI Taxonomy" id="114527"/>
    <lineage>
        <taxon>Bacteria</taxon>
        <taxon>Bacillati</taxon>
        <taxon>Bacillota</taxon>
        <taxon>Clostridia</taxon>
        <taxon>Peptostreptococcales</taxon>
        <taxon>Anaerovoracaceae</taxon>
        <taxon>Mogibacterium</taxon>
    </lineage>
</organism>
<reference evidence="3" key="1">
    <citation type="submission" date="2018-02" db="EMBL/GenBank/DDBJ databases">
        <authorList>
            <person name="Holder M.E."/>
            <person name="Ajami N.J."/>
            <person name="Petrosino J.F."/>
        </authorList>
    </citation>
    <scope>NUCLEOTIDE SEQUENCE [LARGE SCALE GENOMIC DNA]</scope>
    <source>
        <strain evidence="3">CCUG 47132</strain>
    </source>
</reference>
<dbReference type="PROSITE" id="PS51257">
    <property type="entry name" value="PROKAR_LIPOPROTEIN"/>
    <property type="match status" value="1"/>
</dbReference>
<evidence type="ECO:0000313" key="2">
    <source>
        <dbReference type="EMBL" id="AVM48081.1"/>
    </source>
</evidence>
<dbReference type="KEGG" id="mdv:C5Q96_04175"/>
<dbReference type="OrthoDB" id="2088381at2"/>
<feature type="region of interest" description="Disordered" evidence="1">
    <location>
        <begin position="172"/>
        <end position="223"/>
    </location>
</feature>
<accession>A0A2S0L479</accession>
<dbReference type="Proteomes" id="UP000237883">
    <property type="component" value="Chromosome"/>
</dbReference>
<dbReference type="RefSeq" id="WP_106057157.1">
    <property type="nucleotide sequence ID" value="NZ_CP027228.1"/>
</dbReference>
<gene>
    <name evidence="2" type="ORF">C5Q96_04175</name>
</gene>
<sequence>MREINKLFILKKLSLMIIIVVSLSVILSGCTEQTRKQALETVKGIKIESYMVEEQPIVKDLKKEFSKEIDKAKDDKSIKKLLKDFKSQIKSISTREDKIKAFKRLLKKQIDAMDGSKAEEARKILKSYEKKFNKVKSDSDLTLLTNEIGQKIAEKSGMSFDASATTNLIEKENKTSEKLSKQKSLSSSSSTKSSSSSTSTTSQSSSDGGKKKHWVPAVTKTITHPETTKEKRYIVSYVCQCGRSFPNLSAWQAHKPNP</sequence>
<evidence type="ECO:0000256" key="1">
    <source>
        <dbReference type="SAM" id="MobiDB-lite"/>
    </source>
</evidence>
<protein>
    <submittedName>
        <fullName evidence="2">Uncharacterized protein</fullName>
    </submittedName>
</protein>
<proteinExistence type="predicted"/>
<evidence type="ECO:0000313" key="3">
    <source>
        <dbReference type="Proteomes" id="UP000237883"/>
    </source>
</evidence>
<dbReference type="AlphaFoldDB" id="A0A2S0L479"/>
<name>A0A2S0L479_9FIRM</name>
<keyword evidence="3" id="KW-1185">Reference proteome</keyword>
<dbReference type="GeneID" id="78391454"/>
<feature type="compositionally biased region" description="Low complexity" evidence="1">
    <location>
        <begin position="182"/>
        <end position="206"/>
    </location>
</feature>
<dbReference type="EMBL" id="CP027228">
    <property type="protein sequence ID" value="AVM48081.1"/>
    <property type="molecule type" value="Genomic_DNA"/>
</dbReference>